<accession>A0A7W6JPK9</accession>
<organism evidence="2 3">
    <name type="scientific">Sphingomonas kyeonggiensis</name>
    <dbReference type="NCBI Taxonomy" id="1268553"/>
    <lineage>
        <taxon>Bacteria</taxon>
        <taxon>Pseudomonadati</taxon>
        <taxon>Pseudomonadota</taxon>
        <taxon>Alphaproteobacteria</taxon>
        <taxon>Sphingomonadales</taxon>
        <taxon>Sphingomonadaceae</taxon>
        <taxon>Sphingomonas</taxon>
    </lineage>
</organism>
<keyword evidence="3" id="KW-1185">Reference proteome</keyword>
<dbReference type="Proteomes" id="UP000557392">
    <property type="component" value="Unassembled WGS sequence"/>
</dbReference>
<protein>
    <recommendedName>
        <fullName evidence="1">DNA mimic protein DMP19 C-terminal domain-containing protein</fullName>
    </recommendedName>
</protein>
<dbReference type="Pfam" id="PF14300">
    <property type="entry name" value="DMP19"/>
    <property type="match status" value="1"/>
</dbReference>
<evidence type="ECO:0000259" key="1">
    <source>
        <dbReference type="Pfam" id="PF14300"/>
    </source>
</evidence>
<dbReference type="AlphaFoldDB" id="A0A7W6JPK9"/>
<comment type="caution">
    <text evidence="2">The sequence shown here is derived from an EMBL/GenBank/DDBJ whole genome shotgun (WGS) entry which is preliminary data.</text>
</comment>
<evidence type="ECO:0000313" key="2">
    <source>
        <dbReference type="EMBL" id="MBB4097195.1"/>
    </source>
</evidence>
<dbReference type="RefSeq" id="WP_183994641.1">
    <property type="nucleotide sequence ID" value="NZ_JACIEH010000001.1"/>
</dbReference>
<dbReference type="InterPro" id="IPR025402">
    <property type="entry name" value="DMP19_C"/>
</dbReference>
<gene>
    <name evidence="2" type="ORF">GGR46_000728</name>
</gene>
<dbReference type="EMBL" id="JACIEH010000001">
    <property type="protein sequence ID" value="MBB4097195.1"/>
    <property type="molecule type" value="Genomic_DNA"/>
</dbReference>
<evidence type="ECO:0000313" key="3">
    <source>
        <dbReference type="Proteomes" id="UP000557392"/>
    </source>
</evidence>
<feature type="domain" description="DNA mimic protein DMP19 C-terminal" evidence="1">
    <location>
        <begin position="44"/>
        <end position="157"/>
    </location>
</feature>
<name>A0A7W6JPK9_9SPHN</name>
<proteinExistence type="predicted"/>
<sequence>MESTRIAEIRISSAELDDEHPYNLCNWVEIYVGIAMREAGYRSEELPEGAGDFFDVMRYYGEWNNGGHEACFDIGDELEAWPRASRFFGRLGLDDRKALIDDFTQFLIANDEQLTDLYEAEEEEAARALFHPFDDRFWEIEKRDGKLADTLYQWLRAQPWLVLDPTAPPLTAQRLRDAIPDHPQAQARKEAKARRNLAEHGGAARASLLRLRDFLLDRRK</sequence>
<reference evidence="2 3" key="1">
    <citation type="submission" date="2020-08" db="EMBL/GenBank/DDBJ databases">
        <title>Genomic Encyclopedia of Type Strains, Phase IV (KMG-IV): sequencing the most valuable type-strain genomes for metagenomic binning, comparative biology and taxonomic classification.</title>
        <authorList>
            <person name="Goeker M."/>
        </authorList>
    </citation>
    <scope>NUCLEOTIDE SEQUENCE [LARGE SCALE GENOMIC DNA]</scope>
    <source>
        <strain evidence="2 3">DSM 101806</strain>
    </source>
</reference>